<dbReference type="NCBIfam" id="TIGR00589">
    <property type="entry name" value="ogt"/>
    <property type="match status" value="1"/>
</dbReference>
<dbReference type="GO" id="GO:0006281">
    <property type="term" value="P:DNA repair"/>
    <property type="evidence" value="ECO:0007669"/>
    <property type="project" value="UniProtKB-KW"/>
</dbReference>
<dbReference type="GO" id="GO:0032259">
    <property type="term" value="P:methylation"/>
    <property type="evidence" value="ECO:0007669"/>
    <property type="project" value="UniProtKB-KW"/>
</dbReference>
<dbReference type="EMBL" id="UINC01015562">
    <property type="protein sequence ID" value="SVA65443.1"/>
    <property type="molecule type" value="Genomic_DNA"/>
</dbReference>
<dbReference type="Pfam" id="PF01035">
    <property type="entry name" value="DNA_binding_1"/>
    <property type="match status" value="1"/>
</dbReference>
<accession>A0A381XMG7</accession>
<dbReference type="PANTHER" id="PTHR10815">
    <property type="entry name" value="METHYLATED-DNA--PROTEIN-CYSTEINE METHYLTRANSFERASE"/>
    <property type="match status" value="1"/>
</dbReference>
<evidence type="ECO:0000256" key="1">
    <source>
        <dbReference type="ARBA" id="ARBA00001286"/>
    </source>
</evidence>
<dbReference type="SUPFAM" id="SSF53155">
    <property type="entry name" value="Methylated DNA-protein cysteine methyltransferase domain"/>
    <property type="match status" value="1"/>
</dbReference>
<dbReference type="Gene3D" id="3.30.160.70">
    <property type="entry name" value="Methylated DNA-protein cysteine methyltransferase domain"/>
    <property type="match status" value="1"/>
</dbReference>
<evidence type="ECO:0000256" key="4">
    <source>
        <dbReference type="ARBA" id="ARBA00022603"/>
    </source>
</evidence>
<evidence type="ECO:0000256" key="7">
    <source>
        <dbReference type="ARBA" id="ARBA00023204"/>
    </source>
</evidence>
<dbReference type="PANTHER" id="PTHR10815:SF13">
    <property type="entry name" value="METHYLATED-DNA--PROTEIN-CYSTEINE METHYLTRANSFERASE"/>
    <property type="match status" value="1"/>
</dbReference>
<dbReference type="InterPro" id="IPR008332">
    <property type="entry name" value="MethylG_MeTrfase_N"/>
</dbReference>
<evidence type="ECO:0000256" key="5">
    <source>
        <dbReference type="ARBA" id="ARBA00022679"/>
    </source>
</evidence>
<organism evidence="11">
    <name type="scientific">marine metagenome</name>
    <dbReference type="NCBI Taxonomy" id="408172"/>
    <lineage>
        <taxon>unclassified sequences</taxon>
        <taxon>metagenomes</taxon>
        <taxon>ecological metagenomes</taxon>
    </lineage>
</organism>
<dbReference type="CDD" id="cd06445">
    <property type="entry name" value="ATase"/>
    <property type="match status" value="1"/>
</dbReference>
<dbReference type="EC" id="2.1.1.63" evidence="3"/>
<keyword evidence="5" id="KW-0808">Transferase</keyword>
<comment type="similarity">
    <text evidence="2">Belongs to the MGMT family.</text>
</comment>
<dbReference type="SUPFAM" id="SSF46767">
    <property type="entry name" value="Methylated DNA-protein cysteine methyltransferase, C-terminal domain"/>
    <property type="match status" value="1"/>
</dbReference>
<dbReference type="InterPro" id="IPR014048">
    <property type="entry name" value="MethylDNA_cys_MeTrfase_DNA-bd"/>
</dbReference>
<dbReference type="GO" id="GO:0003908">
    <property type="term" value="F:methylated-DNA-[protein]-cysteine S-methyltransferase activity"/>
    <property type="evidence" value="ECO:0007669"/>
    <property type="project" value="UniProtKB-EC"/>
</dbReference>
<reference evidence="11" key="1">
    <citation type="submission" date="2018-05" db="EMBL/GenBank/DDBJ databases">
        <authorList>
            <person name="Lanie J.A."/>
            <person name="Ng W.-L."/>
            <person name="Kazmierczak K.M."/>
            <person name="Andrzejewski T.M."/>
            <person name="Davidsen T.M."/>
            <person name="Wayne K.J."/>
            <person name="Tettelin H."/>
            <person name="Glass J.I."/>
            <person name="Rusch D."/>
            <person name="Podicherti R."/>
            <person name="Tsui H.-C.T."/>
            <person name="Winkler M.E."/>
        </authorList>
    </citation>
    <scope>NUCLEOTIDE SEQUENCE</scope>
</reference>
<dbReference type="FunFam" id="1.10.10.10:FF:000214">
    <property type="entry name" value="Methylated-DNA--protein-cysteine methyltransferase"/>
    <property type="match status" value="1"/>
</dbReference>
<evidence type="ECO:0000259" key="10">
    <source>
        <dbReference type="Pfam" id="PF02870"/>
    </source>
</evidence>
<protein>
    <recommendedName>
        <fullName evidence="3">methylated-DNA--[protein]-cysteine S-methyltransferase</fullName>
        <ecNumber evidence="3">2.1.1.63</ecNumber>
    </recommendedName>
</protein>
<dbReference type="InterPro" id="IPR036388">
    <property type="entry name" value="WH-like_DNA-bd_sf"/>
</dbReference>
<feature type="domain" description="Methylguanine DNA methyltransferase ribonuclease-like" evidence="10">
    <location>
        <begin position="3"/>
        <end position="68"/>
    </location>
</feature>
<keyword evidence="4" id="KW-0489">Methyltransferase</keyword>
<keyword evidence="6" id="KW-0227">DNA damage</keyword>
<evidence type="ECO:0000256" key="2">
    <source>
        <dbReference type="ARBA" id="ARBA00008711"/>
    </source>
</evidence>
<dbReference type="InterPro" id="IPR036217">
    <property type="entry name" value="MethylDNA_cys_MeTrfase_DNAb"/>
</dbReference>
<feature type="domain" description="Methylated-DNA-[protein]-cysteine S-methyltransferase DNA binding" evidence="9">
    <location>
        <begin position="73"/>
        <end position="151"/>
    </location>
</feature>
<comment type="catalytic activity">
    <reaction evidence="1">
        <text>a 4-O-methyl-thymidine in DNA + L-cysteinyl-[protein] = a thymidine in DNA + S-methyl-L-cysteinyl-[protein]</text>
        <dbReference type="Rhea" id="RHEA:53428"/>
        <dbReference type="Rhea" id="RHEA-COMP:10131"/>
        <dbReference type="Rhea" id="RHEA-COMP:10132"/>
        <dbReference type="Rhea" id="RHEA-COMP:13555"/>
        <dbReference type="Rhea" id="RHEA-COMP:13556"/>
        <dbReference type="ChEBI" id="CHEBI:29950"/>
        <dbReference type="ChEBI" id="CHEBI:82612"/>
        <dbReference type="ChEBI" id="CHEBI:137386"/>
        <dbReference type="ChEBI" id="CHEBI:137387"/>
        <dbReference type="EC" id="2.1.1.63"/>
    </reaction>
</comment>
<dbReference type="InterPro" id="IPR036631">
    <property type="entry name" value="MGMT_N_sf"/>
</dbReference>
<name>A0A381XMG7_9ZZZZ</name>
<dbReference type="InterPro" id="IPR001497">
    <property type="entry name" value="MethylDNA_cys_MeTrfase_AS"/>
</dbReference>
<evidence type="ECO:0000259" key="9">
    <source>
        <dbReference type="Pfam" id="PF01035"/>
    </source>
</evidence>
<dbReference type="AlphaFoldDB" id="A0A381XMG7"/>
<evidence type="ECO:0000256" key="3">
    <source>
        <dbReference type="ARBA" id="ARBA00011918"/>
    </source>
</evidence>
<evidence type="ECO:0000313" key="11">
    <source>
        <dbReference type="EMBL" id="SVA65443.1"/>
    </source>
</evidence>
<proteinExistence type="inferred from homology"/>
<keyword evidence="7" id="KW-0234">DNA repair</keyword>
<sequence>MLFETTFKSPIGNLGLLADESQLIELSLHGITGLSERGKPNKERFKLELNELDFYFKRKLKSFTIAFSIEASPFQDKVYKCLRSITYGETLSYLQVAKKIGHSKAYRAVGTACGKNPLPLIIPCHRVVASSGIGGFGGGIKNKRFLLDLESN</sequence>
<dbReference type="Gene3D" id="1.10.10.10">
    <property type="entry name" value="Winged helix-like DNA-binding domain superfamily/Winged helix DNA-binding domain"/>
    <property type="match status" value="1"/>
</dbReference>
<evidence type="ECO:0000256" key="6">
    <source>
        <dbReference type="ARBA" id="ARBA00022763"/>
    </source>
</evidence>
<gene>
    <name evidence="11" type="ORF">METZ01_LOCUS118297</name>
</gene>
<dbReference type="Pfam" id="PF02870">
    <property type="entry name" value="Methyltransf_1N"/>
    <property type="match status" value="1"/>
</dbReference>
<evidence type="ECO:0000256" key="8">
    <source>
        <dbReference type="ARBA" id="ARBA00049348"/>
    </source>
</evidence>
<dbReference type="PROSITE" id="PS00374">
    <property type="entry name" value="MGMT"/>
    <property type="match status" value="1"/>
</dbReference>
<comment type="catalytic activity">
    <reaction evidence="8">
        <text>a 6-O-methyl-2'-deoxyguanosine in DNA + L-cysteinyl-[protein] = S-methyl-L-cysteinyl-[protein] + a 2'-deoxyguanosine in DNA</text>
        <dbReference type="Rhea" id="RHEA:24000"/>
        <dbReference type="Rhea" id="RHEA-COMP:10131"/>
        <dbReference type="Rhea" id="RHEA-COMP:10132"/>
        <dbReference type="Rhea" id="RHEA-COMP:11367"/>
        <dbReference type="Rhea" id="RHEA-COMP:11368"/>
        <dbReference type="ChEBI" id="CHEBI:29950"/>
        <dbReference type="ChEBI" id="CHEBI:82612"/>
        <dbReference type="ChEBI" id="CHEBI:85445"/>
        <dbReference type="ChEBI" id="CHEBI:85448"/>
        <dbReference type="EC" id="2.1.1.63"/>
    </reaction>
</comment>